<evidence type="ECO:0000313" key="3">
    <source>
        <dbReference type="Proteomes" id="UP000187406"/>
    </source>
</evidence>
<dbReference type="EMBL" id="BDDD01002361">
    <property type="protein sequence ID" value="GAV81240.1"/>
    <property type="molecule type" value="Genomic_DNA"/>
</dbReference>
<feature type="non-terminal residue" evidence="2">
    <location>
        <position position="1"/>
    </location>
</feature>
<organism evidence="2 3">
    <name type="scientific">Cephalotus follicularis</name>
    <name type="common">Albany pitcher plant</name>
    <dbReference type="NCBI Taxonomy" id="3775"/>
    <lineage>
        <taxon>Eukaryota</taxon>
        <taxon>Viridiplantae</taxon>
        <taxon>Streptophyta</taxon>
        <taxon>Embryophyta</taxon>
        <taxon>Tracheophyta</taxon>
        <taxon>Spermatophyta</taxon>
        <taxon>Magnoliopsida</taxon>
        <taxon>eudicotyledons</taxon>
        <taxon>Gunneridae</taxon>
        <taxon>Pentapetalae</taxon>
        <taxon>rosids</taxon>
        <taxon>fabids</taxon>
        <taxon>Oxalidales</taxon>
        <taxon>Cephalotaceae</taxon>
        <taxon>Cephalotus</taxon>
    </lineage>
</organism>
<dbReference type="PANTHER" id="PTHR33116:SF66">
    <property type="entry name" value="REVERSE TRANSCRIPTASE ZINC-BINDING DOMAIN-CONTAINING PROTEIN"/>
    <property type="match status" value="1"/>
</dbReference>
<comment type="caution">
    <text evidence="2">The sequence shown here is derived from an EMBL/GenBank/DDBJ whole genome shotgun (WGS) entry which is preliminary data.</text>
</comment>
<dbReference type="Proteomes" id="UP000187406">
    <property type="component" value="Unassembled WGS sequence"/>
</dbReference>
<dbReference type="OrthoDB" id="1717299at2759"/>
<accession>A0A1Q3CLW2</accession>
<name>A0A1Q3CLW2_CEPFO</name>
<dbReference type="PANTHER" id="PTHR33116">
    <property type="entry name" value="REVERSE TRANSCRIPTASE ZINC-BINDING DOMAIN-CONTAINING PROTEIN-RELATED-RELATED"/>
    <property type="match status" value="1"/>
</dbReference>
<dbReference type="InParanoid" id="A0A1Q3CLW2"/>
<proteinExistence type="predicted"/>
<dbReference type="InterPro" id="IPR026960">
    <property type="entry name" value="RVT-Znf"/>
</dbReference>
<feature type="domain" description="Reverse transcriptase zinc-binding" evidence="1">
    <location>
        <begin position="262"/>
        <end position="346"/>
    </location>
</feature>
<keyword evidence="3" id="KW-1185">Reference proteome</keyword>
<gene>
    <name evidence="2" type="ORF">CFOL_v3_24698</name>
</gene>
<dbReference type="AlphaFoldDB" id="A0A1Q3CLW2"/>
<evidence type="ECO:0000313" key="2">
    <source>
        <dbReference type="EMBL" id="GAV81240.1"/>
    </source>
</evidence>
<evidence type="ECO:0000259" key="1">
    <source>
        <dbReference type="Pfam" id="PF13966"/>
    </source>
</evidence>
<dbReference type="STRING" id="3775.A0A1Q3CLW2"/>
<reference evidence="3" key="1">
    <citation type="submission" date="2016-04" db="EMBL/GenBank/DDBJ databases">
        <title>Cephalotus genome sequencing.</title>
        <authorList>
            <person name="Fukushima K."/>
            <person name="Hasebe M."/>
            <person name="Fang X."/>
        </authorList>
    </citation>
    <scope>NUCLEOTIDE SEQUENCE [LARGE SCALE GENOMIC DNA]</scope>
    <source>
        <strain evidence="3">cv. St1</strain>
    </source>
</reference>
<protein>
    <submittedName>
        <fullName evidence="2">Zf-RVT domain-containing protein</fullName>
    </submittedName>
</protein>
<sequence length="471" mass="54504">YLGLPLLASKMSSMDCKVLLDKLTRRTSSWMCNSLSFGGRIQLMTSVLFSIQVFWCSTYILPVAVTKECDRIMRSFLWHGTGYGKKSGKVAWSRVCKPKKEGGLGFVGCRVWNQATIMKIGWEICQKKASIWTDWCYKVFLKENSFWAAKLNYNCSYSRRNVLKARNLLANYLHYEIGDGMSTSLWFDPWLSGVSLVDRYGESVIQESRLQRNARLSSVIKEGEWDWPINFPDFIDISNLTSGLSLSNTSDRIHWMKKGGTFTIRDACNVINMQGSEVEWWKIVWFPGSIPKHCFCVWLTFWEARRTLDKLVRWGVVSTSNCCFSCGQEESIDHLFFSCPFTARVWKHFLGLCGFRRRPRGWREESVWCISRLKGNGFKLWITKLTLAAVLYHCWQERNNRLFNNCFHNFEYLVKCIEEDVGGKCSGLTMVEDNPRNRDIFSNWNLPPSLLTVRPPQRWAVLPGSGGGHTR</sequence>
<dbReference type="Pfam" id="PF13966">
    <property type="entry name" value="zf-RVT"/>
    <property type="match status" value="1"/>
</dbReference>